<dbReference type="InterPro" id="IPR029057">
    <property type="entry name" value="PRTase-like"/>
</dbReference>
<evidence type="ECO:0000313" key="13">
    <source>
        <dbReference type="EMBL" id="UXD21832.1"/>
    </source>
</evidence>
<dbReference type="GO" id="GO:0006015">
    <property type="term" value="P:5-phosphoribose 1-diphosphate biosynthetic process"/>
    <property type="evidence" value="ECO:0007669"/>
    <property type="project" value="UniProtKB-UniRule"/>
</dbReference>
<feature type="binding site" evidence="10">
    <location>
        <position position="190"/>
    </location>
    <ligand>
        <name>D-ribose 5-phosphate</name>
        <dbReference type="ChEBI" id="CHEBI:78346"/>
    </ligand>
</feature>
<evidence type="ECO:0000259" key="12">
    <source>
        <dbReference type="Pfam" id="PF13793"/>
    </source>
</evidence>
<comment type="subcellular location">
    <subcellularLocation>
        <location evidence="10">Cytoplasm</location>
    </subcellularLocation>
</comment>
<sequence>MAIGLCLTSPPGMCDELTESLGLKKINVEKKKFPDGEVYVRIPVPVAGEDVVIVHTGFPEQNDRLIEVMLTVDALKDLGAENVTLVMPYMPYARQDRRFREGEPISIKTVLKTLSALELDNLVVVNIHKEYSLQYFEGTSKNVNALPFIASKIEKGNDLLVLAPDKGAVPYAREVAIALDAPWDYLEKFRDRVTGEVTIKPKELDVKDKRVVVVDDMVSTGGTLALATRELIKRGAKEVIAVVAHALMIGEAEEKLKSSGLKKVLTGNTLAKEYSTDIVEVHDLSPLLSEVLKELGVV</sequence>
<dbReference type="PANTHER" id="PTHR10210:SF32">
    <property type="entry name" value="RIBOSE-PHOSPHATE PYROPHOSPHOKINASE 2"/>
    <property type="match status" value="1"/>
</dbReference>
<dbReference type="SMART" id="SM01400">
    <property type="entry name" value="Pribosyltran_N"/>
    <property type="match status" value="1"/>
</dbReference>
<evidence type="ECO:0000313" key="14">
    <source>
        <dbReference type="Proteomes" id="UP001063698"/>
    </source>
</evidence>
<feature type="domain" description="Phosphoribosyltransferase" evidence="11">
    <location>
        <begin position="150"/>
        <end position="254"/>
    </location>
</feature>
<dbReference type="GO" id="GO:0006164">
    <property type="term" value="P:purine nucleotide biosynthetic process"/>
    <property type="evidence" value="ECO:0007669"/>
    <property type="project" value="TreeGrafter"/>
</dbReference>
<proteinExistence type="inferred from homology"/>
<dbReference type="InterPro" id="IPR000836">
    <property type="entry name" value="PRTase_dom"/>
</dbReference>
<dbReference type="NCBIfam" id="TIGR01251">
    <property type="entry name" value="ribP_PPkin"/>
    <property type="match status" value="1"/>
</dbReference>
<dbReference type="AlphaFoldDB" id="A0A977KA25"/>
<evidence type="ECO:0000256" key="7">
    <source>
        <dbReference type="ARBA" id="ARBA00022840"/>
    </source>
</evidence>
<organism evidence="13 14">
    <name type="scientific">Ignicoccus pacificus DSM 13166</name>
    <dbReference type="NCBI Taxonomy" id="940294"/>
    <lineage>
        <taxon>Archaea</taxon>
        <taxon>Thermoproteota</taxon>
        <taxon>Thermoprotei</taxon>
        <taxon>Desulfurococcales</taxon>
        <taxon>Desulfurococcaceae</taxon>
        <taxon>Ignicoccus</taxon>
    </lineage>
</organism>
<dbReference type="GO" id="GO:0005524">
    <property type="term" value="F:ATP binding"/>
    <property type="evidence" value="ECO:0007669"/>
    <property type="project" value="UniProtKB-KW"/>
</dbReference>
<gene>
    <name evidence="10" type="primary">prs</name>
    <name evidence="13" type="ORF">IPA_08635</name>
</gene>
<keyword evidence="8 10" id="KW-0460">Magnesium</keyword>
<protein>
    <recommendedName>
        <fullName evidence="10">Ribose-phosphate pyrophosphokinase</fullName>
        <shortName evidence="10">RPPK</shortName>
        <ecNumber evidence="10">2.7.6.1</ecNumber>
    </recommendedName>
    <alternativeName>
        <fullName evidence="10">5-phospho-D-ribosyl alpha-1-diphosphate synthase</fullName>
    </alternativeName>
    <alternativeName>
        <fullName evidence="10">Phosphoribosyl diphosphate synthase</fullName>
    </alternativeName>
    <alternativeName>
        <fullName evidence="10">Phosphoribosyl pyrophosphate synthase</fullName>
        <shortName evidence="10">P-Rib-PP synthase</shortName>
        <shortName evidence="10">PRPP synthase</shortName>
        <shortName evidence="10">PRPPase</shortName>
    </alternativeName>
</protein>
<dbReference type="GO" id="GO:0004749">
    <property type="term" value="F:ribose phosphate diphosphokinase activity"/>
    <property type="evidence" value="ECO:0007669"/>
    <property type="project" value="UniProtKB-UniRule"/>
</dbReference>
<dbReference type="GO" id="GO:0005737">
    <property type="term" value="C:cytoplasm"/>
    <property type="evidence" value="ECO:0007669"/>
    <property type="project" value="UniProtKB-SubCell"/>
</dbReference>
<dbReference type="EC" id="2.7.6.1" evidence="10"/>
<dbReference type="GO" id="GO:0000287">
    <property type="term" value="F:magnesium ion binding"/>
    <property type="evidence" value="ECO:0007669"/>
    <property type="project" value="UniProtKB-UniRule"/>
</dbReference>
<comment type="similarity">
    <text evidence="10">Belongs to the ribose-phosphate pyrophosphokinase family. Class III (archaeal) subfamily.</text>
</comment>
<feature type="binding site" evidence="10">
    <location>
        <begin position="35"/>
        <end position="37"/>
    </location>
    <ligand>
        <name>ATP</name>
        <dbReference type="ChEBI" id="CHEBI:30616"/>
    </ligand>
</feature>
<evidence type="ECO:0000256" key="5">
    <source>
        <dbReference type="ARBA" id="ARBA00022741"/>
    </source>
</evidence>
<evidence type="ECO:0000256" key="6">
    <source>
        <dbReference type="ARBA" id="ARBA00022777"/>
    </source>
</evidence>
<keyword evidence="14" id="KW-1185">Reference proteome</keyword>
<keyword evidence="3 10" id="KW-0479">Metal-binding</keyword>
<dbReference type="CDD" id="cd06223">
    <property type="entry name" value="PRTases_typeI"/>
    <property type="match status" value="1"/>
</dbReference>
<feature type="domain" description="Ribose-phosphate pyrophosphokinase N-terminal" evidence="12">
    <location>
        <begin position="7"/>
        <end position="116"/>
    </location>
</feature>
<keyword evidence="7 10" id="KW-0067">ATP-binding</keyword>
<dbReference type="Gene3D" id="3.40.50.2020">
    <property type="match status" value="2"/>
</dbReference>
<name>A0A977KA25_9CREN</name>
<comment type="pathway">
    <text evidence="10">Metabolic intermediate biosynthesis; 5-phospho-alpha-D-ribose 1-diphosphate biosynthesis; 5-phospho-alpha-D-ribose 1-diphosphate from D-ribose 5-phosphate (route I): step 1/1.</text>
</comment>
<dbReference type="Pfam" id="PF13793">
    <property type="entry name" value="Pribosyltran_N"/>
    <property type="match status" value="1"/>
</dbReference>
<dbReference type="PANTHER" id="PTHR10210">
    <property type="entry name" value="RIBOSE-PHOSPHATE DIPHOSPHOKINASE FAMILY MEMBER"/>
    <property type="match status" value="1"/>
</dbReference>
<comment type="cofactor">
    <cofactor evidence="10">
        <name>Mg(2+)</name>
        <dbReference type="ChEBI" id="CHEBI:18420"/>
    </cofactor>
    <text evidence="10">Binds 2 Mg(2+) ions per subunit.</text>
</comment>
<evidence type="ECO:0000256" key="4">
    <source>
        <dbReference type="ARBA" id="ARBA00022727"/>
    </source>
</evidence>
<evidence type="ECO:0000256" key="3">
    <source>
        <dbReference type="ARBA" id="ARBA00022723"/>
    </source>
</evidence>
<keyword evidence="5 10" id="KW-0547">Nucleotide-binding</keyword>
<comment type="catalytic activity">
    <reaction evidence="9 10">
        <text>D-ribose 5-phosphate + ATP = 5-phospho-alpha-D-ribose 1-diphosphate + AMP + H(+)</text>
        <dbReference type="Rhea" id="RHEA:15609"/>
        <dbReference type="ChEBI" id="CHEBI:15378"/>
        <dbReference type="ChEBI" id="CHEBI:30616"/>
        <dbReference type="ChEBI" id="CHEBI:58017"/>
        <dbReference type="ChEBI" id="CHEBI:78346"/>
        <dbReference type="ChEBI" id="CHEBI:456215"/>
        <dbReference type="EC" id="2.7.6.1"/>
    </reaction>
</comment>
<dbReference type="Proteomes" id="UP001063698">
    <property type="component" value="Chromosome"/>
</dbReference>
<feature type="binding site" evidence="10">
    <location>
        <position position="165"/>
    </location>
    <ligand>
        <name>Mg(2+)</name>
        <dbReference type="ChEBI" id="CHEBI:18420"/>
        <label>2</label>
    </ligand>
</feature>
<feature type="binding site" evidence="10">
    <location>
        <position position="215"/>
    </location>
    <ligand>
        <name>D-ribose 5-phosphate</name>
        <dbReference type="ChEBI" id="CHEBI:78346"/>
    </ligand>
</feature>
<dbReference type="KEGG" id="ipc:IPA_08635"/>
<dbReference type="Pfam" id="PF00156">
    <property type="entry name" value="Pribosyltran"/>
    <property type="match status" value="1"/>
</dbReference>
<evidence type="ECO:0000259" key="11">
    <source>
        <dbReference type="Pfam" id="PF00156"/>
    </source>
</evidence>
<accession>A0A977KA25</accession>
<evidence type="ECO:0000256" key="2">
    <source>
        <dbReference type="ARBA" id="ARBA00022679"/>
    </source>
</evidence>
<keyword evidence="6 10" id="KW-0418">Kinase</keyword>
<reference evidence="13" key="1">
    <citation type="submission" date="2013-11" db="EMBL/GenBank/DDBJ databases">
        <title>Comparative genomics of Ignicoccus.</title>
        <authorList>
            <person name="Podar M."/>
        </authorList>
    </citation>
    <scope>NUCLEOTIDE SEQUENCE</scope>
    <source>
        <strain evidence="13">DSM 13166</strain>
    </source>
</reference>
<dbReference type="FunFam" id="3.40.50.2020:FF:000007">
    <property type="entry name" value="Ribose-phosphate pyrophosphokinase"/>
    <property type="match status" value="1"/>
</dbReference>
<dbReference type="InterPro" id="IPR029099">
    <property type="entry name" value="Pribosyltran_N"/>
</dbReference>
<dbReference type="InterPro" id="IPR037514">
    <property type="entry name" value="Rib-P_diPkinase_arc"/>
</dbReference>
<evidence type="ECO:0000256" key="8">
    <source>
        <dbReference type="ARBA" id="ARBA00022842"/>
    </source>
</evidence>
<dbReference type="GO" id="GO:0002189">
    <property type="term" value="C:ribose phosphate diphosphokinase complex"/>
    <property type="evidence" value="ECO:0007669"/>
    <property type="project" value="TreeGrafter"/>
</dbReference>
<comment type="function">
    <text evidence="10">Involved in the biosynthesis of the central metabolite phospho-alpha-D-ribosyl-1-pyrophosphate (PRPP) via the transfer of pyrophosphoryl group from ATP to 1-hydroxyl of ribose-5-phosphate (Rib-5-P).</text>
</comment>
<dbReference type="EMBL" id="CP006868">
    <property type="protein sequence ID" value="UXD21832.1"/>
    <property type="molecule type" value="Genomic_DNA"/>
</dbReference>
<evidence type="ECO:0000256" key="1">
    <source>
        <dbReference type="ARBA" id="ARBA00022490"/>
    </source>
</evidence>
<dbReference type="InterPro" id="IPR005946">
    <property type="entry name" value="Rib-P_diPkinase"/>
</dbReference>
<feature type="active site" evidence="10">
    <location>
        <position position="188"/>
    </location>
</feature>
<keyword evidence="2 10" id="KW-0808">Transferase</keyword>
<keyword evidence="4 10" id="KW-0545">Nucleotide biosynthesis</keyword>
<dbReference type="GO" id="GO:0016301">
    <property type="term" value="F:kinase activity"/>
    <property type="evidence" value="ECO:0007669"/>
    <property type="project" value="UniProtKB-KW"/>
</dbReference>
<keyword evidence="1 10" id="KW-0963">Cytoplasm</keyword>
<dbReference type="HAMAP" id="MF_00583_A">
    <property type="entry name" value="RibP_PPkinase_A"/>
    <property type="match status" value="1"/>
</dbReference>
<feature type="binding site" evidence="10">
    <location>
        <begin position="219"/>
        <end position="223"/>
    </location>
    <ligand>
        <name>D-ribose 5-phosphate</name>
        <dbReference type="ChEBI" id="CHEBI:78346"/>
    </ligand>
</feature>
<feature type="binding site" evidence="10">
    <location>
        <position position="128"/>
    </location>
    <ligand>
        <name>Mg(2+)</name>
        <dbReference type="ChEBI" id="CHEBI:18420"/>
        <label>1</label>
    </ligand>
</feature>
<feature type="binding site" evidence="10">
    <location>
        <begin position="94"/>
        <end position="95"/>
    </location>
    <ligand>
        <name>ATP</name>
        <dbReference type="ChEBI" id="CHEBI:30616"/>
    </ligand>
</feature>
<evidence type="ECO:0000256" key="10">
    <source>
        <dbReference type="HAMAP-Rule" id="MF_00583"/>
    </source>
</evidence>
<dbReference type="SUPFAM" id="SSF53271">
    <property type="entry name" value="PRTase-like"/>
    <property type="match status" value="1"/>
</dbReference>
<evidence type="ECO:0000256" key="9">
    <source>
        <dbReference type="ARBA" id="ARBA00049535"/>
    </source>
</evidence>